<keyword evidence="3" id="KW-1185">Reference proteome</keyword>
<dbReference type="InterPro" id="IPR036291">
    <property type="entry name" value="NAD(P)-bd_dom_sf"/>
</dbReference>
<comment type="caution">
    <text evidence="2">The sequence shown here is derived from an EMBL/GenBank/DDBJ whole genome shotgun (WGS) entry which is preliminary data.</text>
</comment>
<dbReference type="Gene3D" id="3.40.50.720">
    <property type="entry name" value="NAD(P)-binding Rossmann-like Domain"/>
    <property type="match status" value="1"/>
</dbReference>
<dbReference type="InterPro" id="IPR016040">
    <property type="entry name" value="NAD(P)-bd_dom"/>
</dbReference>
<accession>A0A0R1PR57</accession>
<evidence type="ECO:0000259" key="1">
    <source>
        <dbReference type="Pfam" id="PF13460"/>
    </source>
</evidence>
<dbReference type="AlphaFoldDB" id="A0A0R1PR57"/>
<proteinExistence type="predicted"/>
<evidence type="ECO:0000313" key="3">
    <source>
        <dbReference type="Proteomes" id="UP000051908"/>
    </source>
</evidence>
<sequence length="90" mass="10415">MKKIILLGATSNISKYLLPMLLKKSDNQITLFARRAEQRLTEYKENPQITLIDDDWNNLSDLREGIKDQDIVYMATGHILLIPIKMSLKL</sequence>
<name>A0A0R1PR57_9LACO</name>
<reference evidence="2 3" key="1">
    <citation type="journal article" date="2015" name="Genome Announc.">
        <title>Expanding the biotechnology potential of lactobacilli through comparative genomics of 213 strains and associated genera.</title>
        <authorList>
            <person name="Sun Z."/>
            <person name="Harris H.M."/>
            <person name="McCann A."/>
            <person name="Guo C."/>
            <person name="Argimon S."/>
            <person name="Zhang W."/>
            <person name="Yang X."/>
            <person name="Jeffery I.B."/>
            <person name="Cooney J.C."/>
            <person name="Kagawa T.F."/>
            <person name="Liu W."/>
            <person name="Song Y."/>
            <person name="Salvetti E."/>
            <person name="Wrobel A."/>
            <person name="Rasinkangas P."/>
            <person name="Parkhill J."/>
            <person name="Rea M.C."/>
            <person name="O'Sullivan O."/>
            <person name="Ritari J."/>
            <person name="Douillard F.P."/>
            <person name="Paul Ross R."/>
            <person name="Yang R."/>
            <person name="Briner A.E."/>
            <person name="Felis G.E."/>
            <person name="de Vos W.M."/>
            <person name="Barrangou R."/>
            <person name="Klaenhammer T.R."/>
            <person name="Caufield P.W."/>
            <person name="Cui Y."/>
            <person name="Zhang H."/>
            <person name="O'Toole P.W."/>
        </authorList>
    </citation>
    <scope>NUCLEOTIDE SEQUENCE [LARGE SCALE GENOMIC DNA]</scope>
    <source>
        <strain evidence="2 3">DSM 13238</strain>
    </source>
</reference>
<gene>
    <name evidence="2" type="ORF">FD33_GL002417</name>
</gene>
<organism evidence="2 3">
    <name type="scientific">Companilactobacillus paralimentarius DSM 13238 = JCM 10415</name>
    <dbReference type="NCBI Taxonomy" id="1122151"/>
    <lineage>
        <taxon>Bacteria</taxon>
        <taxon>Bacillati</taxon>
        <taxon>Bacillota</taxon>
        <taxon>Bacilli</taxon>
        <taxon>Lactobacillales</taxon>
        <taxon>Lactobacillaceae</taxon>
        <taxon>Companilactobacillus</taxon>
    </lineage>
</organism>
<dbReference type="PATRIC" id="fig|1122151.5.peg.2496"/>
<protein>
    <recommendedName>
        <fullName evidence="1">NAD(P)-binding domain-containing protein</fullName>
    </recommendedName>
</protein>
<feature type="domain" description="NAD(P)-binding" evidence="1">
    <location>
        <begin position="8"/>
        <end position="77"/>
    </location>
</feature>
<dbReference type="EMBL" id="AZES01000074">
    <property type="protein sequence ID" value="KRL30968.1"/>
    <property type="molecule type" value="Genomic_DNA"/>
</dbReference>
<dbReference type="Pfam" id="PF13460">
    <property type="entry name" value="NAD_binding_10"/>
    <property type="match status" value="1"/>
</dbReference>
<dbReference type="Proteomes" id="UP000051908">
    <property type="component" value="Unassembled WGS sequence"/>
</dbReference>
<evidence type="ECO:0000313" key="2">
    <source>
        <dbReference type="EMBL" id="KRL30968.1"/>
    </source>
</evidence>
<dbReference type="SUPFAM" id="SSF51735">
    <property type="entry name" value="NAD(P)-binding Rossmann-fold domains"/>
    <property type="match status" value="1"/>
</dbReference>